<dbReference type="Pfam" id="PF00535">
    <property type="entry name" value="Glycos_transf_2"/>
    <property type="match status" value="1"/>
</dbReference>
<dbReference type="CDD" id="cd00761">
    <property type="entry name" value="Glyco_tranf_GTA_type"/>
    <property type="match status" value="1"/>
</dbReference>
<dbReference type="PANTHER" id="PTHR43685:SF2">
    <property type="entry name" value="GLYCOSYLTRANSFERASE 2-LIKE DOMAIN-CONTAINING PROTEIN"/>
    <property type="match status" value="1"/>
</dbReference>
<feature type="domain" description="Glycosyltransferase 2-like" evidence="1">
    <location>
        <begin position="11"/>
        <end position="138"/>
    </location>
</feature>
<dbReference type="PANTHER" id="PTHR43685">
    <property type="entry name" value="GLYCOSYLTRANSFERASE"/>
    <property type="match status" value="1"/>
</dbReference>
<evidence type="ECO:0000313" key="2">
    <source>
        <dbReference type="EMBL" id="MFB9063021.1"/>
    </source>
</evidence>
<evidence type="ECO:0000259" key="1">
    <source>
        <dbReference type="Pfam" id="PF00535"/>
    </source>
</evidence>
<reference evidence="2 3" key="1">
    <citation type="submission" date="2024-09" db="EMBL/GenBank/DDBJ databases">
        <authorList>
            <person name="Sun Q."/>
            <person name="Mori K."/>
        </authorList>
    </citation>
    <scope>NUCLEOTIDE SEQUENCE [LARGE SCALE GENOMIC DNA]</scope>
    <source>
        <strain evidence="2 3">CECT 7908</strain>
    </source>
</reference>
<comment type="caution">
    <text evidence="2">The sequence shown here is derived from an EMBL/GenBank/DDBJ whole genome shotgun (WGS) entry which is preliminary data.</text>
</comment>
<sequence length="340" mass="39648">MKITNSNVLVSVVMPVYNSEKFISEAIESVLNQSLKEIELILVNDGSTDKSAVFCEQFSQNNEKVRFLEQKNAGVSNARNNGLKLAKGEYVFFMDCDDTIDSEFLKTSYEVAKKQDLDIVVIGEDCCKRLPNVYALPTMAQLLKHDFLLKHSDIRFPENIQPCEDGLFSHQLLALTTRIGGNPNGLYHYRHHENQNHKSINNGVGKVLEQIPRWFEILEGFYKKNNLHNSHALHLALFMEHEPLQLRYLSMPLDADQKKYLHKLIKEFTQKNVLLFLKDEDKSKLNAYFLFFINSASYLEFEDYYKRLKLKCKVKLFLVKVIPISKIRKRMRKEIRSKVY</sequence>
<dbReference type="InterPro" id="IPR029044">
    <property type="entry name" value="Nucleotide-diphossugar_trans"/>
</dbReference>
<dbReference type="RefSeq" id="WP_290265816.1">
    <property type="nucleotide sequence ID" value="NZ_JAUFQQ010000005.1"/>
</dbReference>
<keyword evidence="3" id="KW-1185">Reference proteome</keyword>
<proteinExistence type="predicted"/>
<dbReference type="SUPFAM" id="SSF53448">
    <property type="entry name" value="Nucleotide-diphospho-sugar transferases"/>
    <property type="match status" value="1"/>
</dbReference>
<organism evidence="2 3">
    <name type="scientific">Flavobacterium branchiarum</name>
    <dbReference type="NCBI Taxonomy" id="1114870"/>
    <lineage>
        <taxon>Bacteria</taxon>
        <taxon>Pseudomonadati</taxon>
        <taxon>Bacteroidota</taxon>
        <taxon>Flavobacteriia</taxon>
        <taxon>Flavobacteriales</taxon>
        <taxon>Flavobacteriaceae</taxon>
        <taxon>Flavobacterium</taxon>
    </lineage>
</organism>
<name>A0ABV5FIM1_9FLAO</name>
<dbReference type="EMBL" id="JBHMEX010000013">
    <property type="protein sequence ID" value="MFB9063021.1"/>
    <property type="molecule type" value="Genomic_DNA"/>
</dbReference>
<evidence type="ECO:0000313" key="3">
    <source>
        <dbReference type="Proteomes" id="UP001589589"/>
    </source>
</evidence>
<dbReference type="InterPro" id="IPR050834">
    <property type="entry name" value="Glycosyltransf_2"/>
</dbReference>
<dbReference type="Proteomes" id="UP001589589">
    <property type="component" value="Unassembled WGS sequence"/>
</dbReference>
<dbReference type="InterPro" id="IPR001173">
    <property type="entry name" value="Glyco_trans_2-like"/>
</dbReference>
<dbReference type="Gene3D" id="3.90.550.10">
    <property type="entry name" value="Spore Coat Polysaccharide Biosynthesis Protein SpsA, Chain A"/>
    <property type="match status" value="1"/>
</dbReference>
<accession>A0ABV5FIM1</accession>
<protein>
    <submittedName>
        <fullName evidence="2">Glycosyltransferase family 2 protein</fullName>
    </submittedName>
</protein>
<gene>
    <name evidence="2" type="ORF">ACFFUQ_03240</name>
</gene>